<keyword evidence="11" id="KW-0732">Signal</keyword>
<keyword evidence="14" id="KW-1185">Reference proteome</keyword>
<dbReference type="Proteomes" id="UP000747542">
    <property type="component" value="Unassembled WGS sequence"/>
</dbReference>
<dbReference type="Gene3D" id="3.40.190.10">
    <property type="entry name" value="Periplasmic binding protein-like II"/>
    <property type="match status" value="1"/>
</dbReference>
<evidence type="ECO:0000256" key="5">
    <source>
        <dbReference type="ARBA" id="ARBA00023065"/>
    </source>
</evidence>
<accession>A0A8J5JV58</accession>
<dbReference type="GO" id="GO:0000502">
    <property type="term" value="C:proteasome complex"/>
    <property type="evidence" value="ECO:0007669"/>
    <property type="project" value="UniProtKB-KW"/>
</dbReference>
<evidence type="ECO:0000256" key="7">
    <source>
        <dbReference type="ARBA" id="ARBA00023170"/>
    </source>
</evidence>
<sequence>MASLGYFLVMLAATMVNTATAVSQEVGGPVEQVGVLVGQVVEYHLTGCHLVLITTTKHSHIFTNIVRHLGVAAVVVVEAGWVLSQDQLTQDHLLQELWGDTRTTCRALILDLTANNSVDLVFRLLESSGLWQLSETRVLVVGENEGVEEVLFHRHLRNIVHAFYLALQNLTTASVSERVWVYRRCLYCNNGEADVQLIHKWNLTSLPYHTADLFFQEQFLNFMGLKIQFSILRYFPYTDYTPGSKEPDSTVTLKDCLDARLLSVLSRKLNFSIEVSEPPQRIWGSQENGKFSGMLGLLQREEADIGVPISPQAERMSVMKFISAYESDVLSIVDHTPEGMEPFLTYFDQTYVTGSHRRAR</sequence>
<evidence type="ECO:0000256" key="10">
    <source>
        <dbReference type="ARBA" id="ARBA00023303"/>
    </source>
</evidence>
<keyword evidence="4" id="KW-1133">Transmembrane helix</keyword>
<keyword evidence="2" id="KW-0813">Transport</keyword>
<name>A0A8J5JV58_HOMAM</name>
<dbReference type="SUPFAM" id="SSF53850">
    <property type="entry name" value="Periplasmic binding protein-like II"/>
    <property type="match status" value="1"/>
</dbReference>
<evidence type="ECO:0000256" key="9">
    <source>
        <dbReference type="ARBA" id="ARBA00023286"/>
    </source>
</evidence>
<organism evidence="13 14">
    <name type="scientific">Homarus americanus</name>
    <name type="common">American lobster</name>
    <dbReference type="NCBI Taxonomy" id="6706"/>
    <lineage>
        <taxon>Eukaryota</taxon>
        <taxon>Metazoa</taxon>
        <taxon>Ecdysozoa</taxon>
        <taxon>Arthropoda</taxon>
        <taxon>Crustacea</taxon>
        <taxon>Multicrustacea</taxon>
        <taxon>Malacostraca</taxon>
        <taxon>Eumalacostraca</taxon>
        <taxon>Eucarida</taxon>
        <taxon>Decapoda</taxon>
        <taxon>Pleocyemata</taxon>
        <taxon>Astacidea</taxon>
        <taxon>Nephropoidea</taxon>
        <taxon>Nephropidae</taxon>
        <taxon>Homarus</taxon>
    </lineage>
</organism>
<keyword evidence="10" id="KW-0407">Ion channel</keyword>
<evidence type="ECO:0000313" key="13">
    <source>
        <dbReference type="EMBL" id="KAG7162370.1"/>
    </source>
</evidence>
<dbReference type="GO" id="GO:0015276">
    <property type="term" value="F:ligand-gated monoatomic ion channel activity"/>
    <property type="evidence" value="ECO:0007669"/>
    <property type="project" value="InterPro"/>
</dbReference>
<keyword evidence="5" id="KW-0406">Ion transport</keyword>
<keyword evidence="3" id="KW-0812">Transmembrane</keyword>
<evidence type="ECO:0000259" key="12">
    <source>
        <dbReference type="Pfam" id="PF10613"/>
    </source>
</evidence>
<evidence type="ECO:0000256" key="2">
    <source>
        <dbReference type="ARBA" id="ARBA00022448"/>
    </source>
</evidence>
<gene>
    <name evidence="13" type="primary">Psma2-L10</name>
    <name evidence="13" type="ORF">Hamer_G007891</name>
</gene>
<dbReference type="GO" id="GO:0016020">
    <property type="term" value="C:membrane"/>
    <property type="evidence" value="ECO:0007669"/>
    <property type="project" value="UniProtKB-SubCell"/>
</dbReference>
<evidence type="ECO:0000256" key="3">
    <source>
        <dbReference type="ARBA" id="ARBA00022692"/>
    </source>
</evidence>
<dbReference type="InterPro" id="IPR019594">
    <property type="entry name" value="Glu/Gly-bd"/>
</dbReference>
<dbReference type="Pfam" id="PF10613">
    <property type="entry name" value="Lig_chan-Glu_bd"/>
    <property type="match status" value="1"/>
</dbReference>
<evidence type="ECO:0000256" key="1">
    <source>
        <dbReference type="ARBA" id="ARBA00004141"/>
    </source>
</evidence>
<proteinExistence type="predicted"/>
<keyword evidence="8" id="KW-0325">Glycoprotein</keyword>
<feature type="domain" description="Ionotropic glutamate receptor L-glutamate and glycine-binding" evidence="12">
    <location>
        <begin position="260"/>
        <end position="336"/>
    </location>
</feature>
<dbReference type="AlphaFoldDB" id="A0A8J5JV58"/>
<evidence type="ECO:0000256" key="11">
    <source>
        <dbReference type="SAM" id="SignalP"/>
    </source>
</evidence>
<comment type="caution">
    <text evidence="13">The sequence shown here is derived from an EMBL/GenBank/DDBJ whole genome shotgun (WGS) entry which is preliminary data.</text>
</comment>
<comment type="subcellular location">
    <subcellularLocation>
        <location evidence="1">Membrane</location>
        <topology evidence="1">Multi-pass membrane protein</topology>
    </subcellularLocation>
</comment>
<evidence type="ECO:0000256" key="6">
    <source>
        <dbReference type="ARBA" id="ARBA00023136"/>
    </source>
</evidence>
<protein>
    <submittedName>
        <fullName evidence="13">Putative Proteasome subunit alpha type-2-like 10</fullName>
    </submittedName>
</protein>
<evidence type="ECO:0000313" key="14">
    <source>
        <dbReference type="Proteomes" id="UP000747542"/>
    </source>
</evidence>
<keyword evidence="7" id="KW-0675">Receptor</keyword>
<reference evidence="13" key="1">
    <citation type="journal article" date="2021" name="Sci. Adv.">
        <title>The American lobster genome reveals insights on longevity, neural, and immune adaptations.</title>
        <authorList>
            <person name="Polinski J.M."/>
            <person name="Zimin A.V."/>
            <person name="Clark K.F."/>
            <person name="Kohn A.B."/>
            <person name="Sadowski N."/>
            <person name="Timp W."/>
            <person name="Ptitsyn A."/>
            <person name="Khanna P."/>
            <person name="Romanova D.Y."/>
            <person name="Williams P."/>
            <person name="Greenwood S.J."/>
            <person name="Moroz L.L."/>
            <person name="Walt D.R."/>
            <person name="Bodnar A.G."/>
        </authorList>
    </citation>
    <scope>NUCLEOTIDE SEQUENCE</scope>
    <source>
        <strain evidence="13">GMGI-L3</strain>
    </source>
</reference>
<feature type="chain" id="PRO_5035258368" evidence="11">
    <location>
        <begin position="22"/>
        <end position="360"/>
    </location>
</feature>
<evidence type="ECO:0000256" key="4">
    <source>
        <dbReference type="ARBA" id="ARBA00022989"/>
    </source>
</evidence>
<dbReference type="EMBL" id="JAHLQT010027705">
    <property type="protein sequence ID" value="KAG7162370.1"/>
    <property type="molecule type" value="Genomic_DNA"/>
</dbReference>
<keyword evidence="6" id="KW-0472">Membrane</keyword>
<evidence type="ECO:0000256" key="8">
    <source>
        <dbReference type="ARBA" id="ARBA00023180"/>
    </source>
</evidence>
<keyword evidence="13" id="KW-0647">Proteasome</keyword>
<feature type="signal peptide" evidence="11">
    <location>
        <begin position="1"/>
        <end position="21"/>
    </location>
</feature>
<keyword evidence="9" id="KW-1071">Ligand-gated ion channel</keyword>